<protein>
    <recommendedName>
        <fullName evidence="4">Phosphatidylglycerol/phosphatidylinositol transfer protein</fullName>
    </recommendedName>
</protein>
<dbReference type="EMBL" id="QKWP01000291">
    <property type="protein sequence ID" value="RIB22816.1"/>
    <property type="molecule type" value="Genomic_DNA"/>
</dbReference>
<organism evidence="2 3">
    <name type="scientific">Gigaspora rosea</name>
    <dbReference type="NCBI Taxonomy" id="44941"/>
    <lineage>
        <taxon>Eukaryota</taxon>
        <taxon>Fungi</taxon>
        <taxon>Fungi incertae sedis</taxon>
        <taxon>Mucoromycota</taxon>
        <taxon>Glomeromycotina</taxon>
        <taxon>Glomeromycetes</taxon>
        <taxon>Diversisporales</taxon>
        <taxon>Gigasporaceae</taxon>
        <taxon>Gigaspora</taxon>
    </lineage>
</organism>
<sequence>MKELNFGFFALTLVTIFSVFNTAFSALDPINFKECTINGSEPFESIGVSVFPDPPNSVGNVFGISGDFRFNSEDDSIEFITNKIDQTFKCGKPPTQCDLENDSFDIELTIDLEDHLEIASGQDILTIKINREECNVNR</sequence>
<keyword evidence="3" id="KW-1185">Reference proteome</keyword>
<comment type="caution">
    <text evidence="2">The sequence shown here is derived from an EMBL/GenBank/DDBJ whole genome shotgun (WGS) entry which is preliminary data.</text>
</comment>
<accession>A0A397VUX0</accession>
<dbReference type="AlphaFoldDB" id="A0A397VUX0"/>
<gene>
    <name evidence="2" type="ORF">C2G38_2243043</name>
</gene>
<name>A0A397VUX0_9GLOM</name>
<evidence type="ECO:0000256" key="1">
    <source>
        <dbReference type="SAM" id="SignalP"/>
    </source>
</evidence>
<feature type="chain" id="PRO_5017394993" description="Phosphatidylglycerol/phosphatidylinositol transfer protein" evidence="1">
    <location>
        <begin position="26"/>
        <end position="138"/>
    </location>
</feature>
<dbReference type="Proteomes" id="UP000266673">
    <property type="component" value="Unassembled WGS sequence"/>
</dbReference>
<proteinExistence type="predicted"/>
<evidence type="ECO:0008006" key="4">
    <source>
        <dbReference type="Google" id="ProtNLM"/>
    </source>
</evidence>
<feature type="signal peptide" evidence="1">
    <location>
        <begin position="1"/>
        <end position="25"/>
    </location>
</feature>
<reference evidence="2 3" key="1">
    <citation type="submission" date="2018-06" db="EMBL/GenBank/DDBJ databases">
        <title>Comparative genomics reveals the genomic features of Rhizophagus irregularis, R. cerebriforme, R. diaphanum and Gigaspora rosea, and their symbiotic lifestyle signature.</title>
        <authorList>
            <person name="Morin E."/>
            <person name="San Clemente H."/>
            <person name="Chen E.C.H."/>
            <person name="De La Providencia I."/>
            <person name="Hainaut M."/>
            <person name="Kuo A."/>
            <person name="Kohler A."/>
            <person name="Murat C."/>
            <person name="Tang N."/>
            <person name="Roy S."/>
            <person name="Loubradou J."/>
            <person name="Henrissat B."/>
            <person name="Grigoriev I.V."/>
            <person name="Corradi N."/>
            <person name="Roux C."/>
            <person name="Martin F.M."/>
        </authorList>
    </citation>
    <scope>NUCLEOTIDE SEQUENCE [LARGE SCALE GENOMIC DNA]</scope>
    <source>
        <strain evidence="2 3">DAOM 194757</strain>
    </source>
</reference>
<evidence type="ECO:0000313" key="3">
    <source>
        <dbReference type="Proteomes" id="UP000266673"/>
    </source>
</evidence>
<keyword evidence="1" id="KW-0732">Signal</keyword>
<evidence type="ECO:0000313" key="2">
    <source>
        <dbReference type="EMBL" id="RIB22816.1"/>
    </source>
</evidence>